<dbReference type="EMBL" id="CM047900">
    <property type="protein sequence ID" value="KAJ0098610.1"/>
    <property type="molecule type" value="Genomic_DNA"/>
</dbReference>
<organism evidence="1 2">
    <name type="scientific">Pistacia atlantica</name>
    <dbReference type="NCBI Taxonomy" id="434234"/>
    <lineage>
        <taxon>Eukaryota</taxon>
        <taxon>Viridiplantae</taxon>
        <taxon>Streptophyta</taxon>
        <taxon>Embryophyta</taxon>
        <taxon>Tracheophyta</taxon>
        <taxon>Spermatophyta</taxon>
        <taxon>Magnoliopsida</taxon>
        <taxon>eudicotyledons</taxon>
        <taxon>Gunneridae</taxon>
        <taxon>Pentapetalae</taxon>
        <taxon>rosids</taxon>
        <taxon>malvids</taxon>
        <taxon>Sapindales</taxon>
        <taxon>Anacardiaceae</taxon>
        <taxon>Pistacia</taxon>
    </lineage>
</organism>
<accession>A0ACC1BHW0</accession>
<reference evidence="2" key="1">
    <citation type="journal article" date="2023" name="G3 (Bethesda)">
        <title>Genome assembly and association tests identify interacting loci associated with vigor, precocity, and sex in interspecific pistachio rootstocks.</title>
        <authorList>
            <person name="Palmer W."/>
            <person name="Jacygrad E."/>
            <person name="Sagayaradj S."/>
            <person name="Cavanaugh K."/>
            <person name="Han R."/>
            <person name="Bertier L."/>
            <person name="Beede B."/>
            <person name="Kafkas S."/>
            <person name="Golino D."/>
            <person name="Preece J."/>
            <person name="Michelmore R."/>
        </authorList>
    </citation>
    <scope>NUCLEOTIDE SEQUENCE [LARGE SCALE GENOMIC DNA]</scope>
</reference>
<keyword evidence="2" id="KW-1185">Reference proteome</keyword>
<name>A0ACC1BHW0_9ROSI</name>
<dbReference type="Proteomes" id="UP001164250">
    <property type="component" value="Chromosome 4"/>
</dbReference>
<evidence type="ECO:0000313" key="2">
    <source>
        <dbReference type="Proteomes" id="UP001164250"/>
    </source>
</evidence>
<protein>
    <submittedName>
        <fullName evidence="1">Uncharacterized protein</fullName>
    </submittedName>
</protein>
<sequence>MRGFKTVSQEAVKLAAISNLNDYIPQIASLDLQGLTKHVKAIAKVFDDFFEEFIDEHVQSKDENRTRDFVDVMLSFMGLQVTEPKIEREHVKAIPLDTLVAAIDPSALAIEWTHPELFKHPGILKTWL</sequence>
<gene>
    <name evidence="1" type="ORF">Patl1_21762</name>
</gene>
<comment type="caution">
    <text evidence="1">The sequence shown here is derived from an EMBL/GenBank/DDBJ whole genome shotgun (WGS) entry which is preliminary data.</text>
</comment>
<evidence type="ECO:0000313" key="1">
    <source>
        <dbReference type="EMBL" id="KAJ0098610.1"/>
    </source>
</evidence>
<proteinExistence type="predicted"/>